<evidence type="ECO:0000313" key="8">
    <source>
        <dbReference type="Proteomes" id="UP000654482"/>
    </source>
</evidence>
<dbReference type="Proteomes" id="UP000654482">
    <property type="component" value="Unassembled WGS sequence"/>
</dbReference>
<dbReference type="AlphaFoldDB" id="A0A8J7DUY2"/>
<evidence type="ECO:0000256" key="4">
    <source>
        <dbReference type="ARBA" id="ARBA00023157"/>
    </source>
</evidence>
<protein>
    <submittedName>
        <fullName evidence="7">Tetratricopeptide repeat protein</fullName>
    </submittedName>
</protein>
<dbReference type="InterPro" id="IPR017937">
    <property type="entry name" value="Thioredoxin_CS"/>
</dbReference>
<name>A0A8J7DUY2_9CYAN</name>
<keyword evidence="3" id="KW-0249">Electron transport</keyword>
<dbReference type="GO" id="GO:0015035">
    <property type="term" value="F:protein-disulfide reductase activity"/>
    <property type="evidence" value="ECO:0007669"/>
    <property type="project" value="TreeGrafter"/>
</dbReference>
<dbReference type="PANTHER" id="PTHR45663">
    <property type="entry name" value="GEO12009P1"/>
    <property type="match status" value="1"/>
</dbReference>
<evidence type="ECO:0000256" key="3">
    <source>
        <dbReference type="ARBA" id="ARBA00022982"/>
    </source>
</evidence>
<dbReference type="RefSeq" id="WP_194028184.1">
    <property type="nucleotide sequence ID" value="NZ_JADEWZ010000004.1"/>
</dbReference>
<proteinExistence type="inferred from homology"/>
<dbReference type="CDD" id="cd02947">
    <property type="entry name" value="TRX_family"/>
    <property type="match status" value="1"/>
</dbReference>
<dbReference type="SUPFAM" id="SSF52833">
    <property type="entry name" value="Thioredoxin-like"/>
    <property type="match status" value="1"/>
</dbReference>
<keyword evidence="5" id="KW-0676">Redox-active center</keyword>
<evidence type="ECO:0000256" key="2">
    <source>
        <dbReference type="ARBA" id="ARBA00022448"/>
    </source>
</evidence>
<evidence type="ECO:0000256" key="5">
    <source>
        <dbReference type="ARBA" id="ARBA00023284"/>
    </source>
</evidence>
<evidence type="ECO:0000259" key="6">
    <source>
        <dbReference type="PROSITE" id="PS51352"/>
    </source>
</evidence>
<dbReference type="EMBL" id="JADEWZ010000004">
    <property type="protein sequence ID" value="MBE9115100.1"/>
    <property type="molecule type" value="Genomic_DNA"/>
</dbReference>
<dbReference type="PROSITE" id="PS51352">
    <property type="entry name" value="THIOREDOXIN_2"/>
    <property type="match status" value="1"/>
</dbReference>
<feature type="domain" description="Thioredoxin" evidence="6">
    <location>
        <begin position="1"/>
        <end position="108"/>
    </location>
</feature>
<dbReference type="InterPro" id="IPR036249">
    <property type="entry name" value="Thioredoxin-like_sf"/>
</dbReference>
<dbReference type="PROSITE" id="PS00194">
    <property type="entry name" value="THIOREDOXIN_1"/>
    <property type="match status" value="1"/>
</dbReference>
<keyword evidence="4" id="KW-1015">Disulfide bond</keyword>
<dbReference type="GO" id="GO:0005737">
    <property type="term" value="C:cytoplasm"/>
    <property type="evidence" value="ECO:0007669"/>
    <property type="project" value="TreeGrafter"/>
</dbReference>
<reference evidence="7" key="1">
    <citation type="submission" date="2020-10" db="EMBL/GenBank/DDBJ databases">
        <authorList>
            <person name="Castelo-Branco R."/>
            <person name="Eusebio N."/>
            <person name="Adriana R."/>
            <person name="Vieira A."/>
            <person name="Brugerolle De Fraissinette N."/>
            <person name="Rezende De Castro R."/>
            <person name="Schneider M.P."/>
            <person name="Vasconcelos V."/>
            <person name="Leao P.N."/>
        </authorList>
    </citation>
    <scope>NUCLEOTIDE SEQUENCE</scope>
    <source>
        <strain evidence="7">LEGE 07157</strain>
    </source>
</reference>
<dbReference type="Pfam" id="PF00085">
    <property type="entry name" value="Thioredoxin"/>
    <property type="match status" value="1"/>
</dbReference>
<dbReference type="InterPro" id="IPR011990">
    <property type="entry name" value="TPR-like_helical_dom_sf"/>
</dbReference>
<organism evidence="7 8">
    <name type="scientific">Lusitaniella coriacea LEGE 07157</name>
    <dbReference type="NCBI Taxonomy" id="945747"/>
    <lineage>
        <taxon>Bacteria</taxon>
        <taxon>Bacillati</taxon>
        <taxon>Cyanobacteriota</taxon>
        <taxon>Cyanophyceae</taxon>
        <taxon>Spirulinales</taxon>
        <taxon>Lusitaniellaceae</taxon>
        <taxon>Lusitaniella</taxon>
    </lineage>
</organism>
<gene>
    <name evidence="7" type="ORF">IQ249_04220</name>
</gene>
<dbReference type="Pfam" id="PF14559">
    <property type="entry name" value="TPR_19"/>
    <property type="match status" value="1"/>
</dbReference>
<dbReference type="Gene3D" id="3.40.30.10">
    <property type="entry name" value="Glutaredoxin"/>
    <property type="match status" value="1"/>
</dbReference>
<dbReference type="GO" id="GO:0006950">
    <property type="term" value="P:response to stress"/>
    <property type="evidence" value="ECO:0007669"/>
    <property type="project" value="UniProtKB-ARBA"/>
</dbReference>
<dbReference type="InterPro" id="IPR013766">
    <property type="entry name" value="Thioredoxin_domain"/>
</dbReference>
<dbReference type="PANTHER" id="PTHR45663:SF11">
    <property type="entry name" value="GEO12009P1"/>
    <property type="match status" value="1"/>
</dbReference>
<evidence type="ECO:0000313" key="7">
    <source>
        <dbReference type="EMBL" id="MBE9115100.1"/>
    </source>
</evidence>
<sequence>MGYSVDVNGENFKVEALEVSYEKPVFVDFFATWCGPCQLLKPLLEKLVQEYDFVLAKVDIDQNPDLARQFNIEGVPDVRIILKGEMYPGFVGAVSESQLRELLEKLNLESDLELKLEDVKSAIASKDAKRAKAIFDELFEKYPKNERITLEAAKFLLRIDKTSAAEQMLETIDIQNKEYYTQAQSIRAMIQFKQFAESSGEDELDRLFSQAAQSTLSADYERALQLFLTVLQKSRKYREDGARKAMISIFNLLGNEHPLTQQYQQELTLALY</sequence>
<comment type="similarity">
    <text evidence="1">Belongs to the thioredoxin family.</text>
</comment>
<dbReference type="Pfam" id="PF14561">
    <property type="entry name" value="TPR_20"/>
    <property type="match status" value="1"/>
</dbReference>
<keyword evidence="8" id="KW-1185">Reference proteome</keyword>
<comment type="caution">
    <text evidence="7">The sequence shown here is derived from an EMBL/GenBank/DDBJ whole genome shotgun (WGS) entry which is preliminary data.</text>
</comment>
<accession>A0A8J7DUY2</accession>
<evidence type="ECO:0000256" key="1">
    <source>
        <dbReference type="ARBA" id="ARBA00008987"/>
    </source>
</evidence>
<dbReference type="Gene3D" id="1.25.40.10">
    <property type="entry name" value="Tetratricopeptide repeat domain"/>
    <property type="match status" value="2"/>
</dbReference>
<keyword evidence="2" id="KW-0813">Transport</keyword>